<keyword evidence="2" id="KW-0732">Signal</keyword>
<keyword evidence="5" id="KW-1185">Reference proteome</keyword>
<dbReference type="CDD" id="cd02208">
    <property type="entry name" value="cupin_RmlC-like"/>
    <property type="match status" value="1"/>
</dbReference>
<dbReference type="PANTHER" id="PTHR35848">
    <property type="entry name" value="OXALATE-BINDING PROTEIN"/>
    <property type="match status" value="1"/>
</dbReference>
<organism evidence="4 5">
    <name type="scientific">Pricia antarctica</name>
    <dbReference type="NCBI Taxonomy" id="641691"/>
    <lineage>
        <taxon>Bacteria</taxon>
        <taxon>Pseudomonadati</taxon>
        <taxon>Bacteroidota</taxon>
        <taxon>Flavobacteriia</taxon>
        <taxon>Flavobacteriales</taxon>
        <taxon>Flavobacteriaceae</taxon>
        <taxon>Pricia</taxon>
    </lineage>
</organism>
<evidence type="ECO:0000256" key="1">
    <source>
        <dbReference type="ARBA" id="ARBA00022723"/>
    </source>
</evidence>
<dbReference type="GO" id="GO:0046872">
    <property type="term" value="F:metal ion binding"/>
    <property type="evidence" value="ECO:0007669"/>
    <property type="project" value="UniProtKB-KW"/>
</dbReference>
<evidence type="ECO:0000259" key="3">
    <source>
        <dbReference type="Pfam" id="PF07883"/>
    </source>
</evidence>
<dbReference type="STRING" id="641691.SAMN05421636_104205"/>
<accession>A0A1G7BNU9</accession>
<feature type="signal peptide" evidence="2">
    <location>
        <begin position="1"/>
        <end position="19"/>
    </location>
</feature>
<dbReference type="EMBL" id="FNAO01000004">
    <property type="protein sequence ID" value="SDE27825.1"/>
    <property type="molecule type" value="Genomic_DNA"/>
</dbReference>
<evidence type="ECO:0000313" key="4">
    <source>
        <dbReference type="EMBL" id="SDE27825.1"/>
    </source>
</evidence>
<feature type="domain" description="Cupin type-2" evidence="3">
    <location>
        <begin position="66"/>
        <end position="129"/>
    </location>
</feature>
<dbReference type="SUPFAM" id="SSF51182">
    <property type="entry name" value="RmlC-like cupins"/>
    <property type="match status" value="1"/>
</dbReference>
<dbReference type="RefSeq" id="WP_091867748.1">
    <property type="nucleotide sequence ID" value="NZ_FNAO01000004.1"/>
</dbReference>
<dbReference type="InterPro" id="IPR014710">
    <property type="entry name" value="RmlC-like_jellyroll"/>
</dbReference>
<protein>
    <submittedName>
        <fullName evidence="4">Cupin domain-containing protein</fullName>
    </submittedName>
</protein>
<dbReference type="Proteomes" id="UP000199109">
    <property type="component" value="Unassembled WGS sequence"/>
</dbReference>
<reference evidence="4 5" key="1">
    <citation type="submission" date="2016-10" db="EMBL/GenBank/DDBJ databases">
        <authorList>
            <person name="de Groot N.N."/>
        </authorList>
    </citation>
    <scope>NUCLEOTIDE SEQUENCE [LARGE SCALE GENOMIC DNA]</scope>
    <source>
        <strain evidence="4 5">DSM 23421</strain>
    </source>
</reference>
<evidence type="ECO:0000313" key="5">
    <source>
        <dbReference type="Proteomes" id="UP000199109"/>
    </source>
</evidence>
<sequence length="257" mass="29148">MKRLLSLFLVINISFMGMAQLKELDSGVYKWSELPIKEGDMRVGRKIMEGSSPHFSFLEIHATTQDKGAKPAPPHTQENIEELVIVKEGWLKLTMNGKSEVLPKGSVGLIPPLTEQSMENSGDVPLTYYIMMFTSKKDMDIQRGQEAGGPLFINFEDLKPEKTSKGRSTSYFERPTDMCEYFEMHTTQLDRKGPSHKPHSHSESEIILVIEGQTEMTINGEKYQGTIGDLFFVKSNETHGISNIGDSPCRYYAFRWK</sequence>
<dbReference type="AlphaFoldDB" id="A0A1G7BNU9"/>
<dbReference type="Gene3D" id="2.60.120.10">
    <property type="entry name" value="Jelly Rolls"/>
    <property type="match status" value="1"/>
</dbReference>
<gene>
    <name evidence="4" type="ORF">SAMN05421636_104205</name>
</gene>
<dbReference type="InterPro" id="IPR051610">
    <property type="entry name" value="GPI/OXD"/>
</dbReference>
<dbReference type="InterPro" id="IPR013096">
    <property type="entry name" value="Cupin_2"/>
</dbReference>
<name>A0A1G7BNU9_9FLAO</name>
<feature type="domain" description="Cupin type-2" evidence="3">
    <location>
        <begin position="193"/>
        <end position="252"/>
    </location>
</feature>
<dbReference type="OrthoDB" id="1413132at2"/>
<dbReference type="Pfam" id="PF07883">
    <property type="entry name" value="Cupin_2"/>
    <property type="match status" value="2"/>
</dbReference>
<dbReference type="PANTHER" id="PTHR35848:SF6">
    <property type="entry name" value="CUPIN TYPE-2 DOMAIN-CONTAINING PROTEIN"/>
    <property type="match status" value="1"/>
</dbReference>
<keyword evidence="1" id="KW-0479">Metal-binding</keyword>
<dbReference type="InterPro" id="IPR011051">
    <property type="entry name" value="RmlC_Cupin_sf"/>
</dbReference>
<evidence type="ECO:0000256" key="2">
    <source>
        <dbReference type="SAM" id="SignalP"/>
    </source>
</evidence>
<feature type="chain" id="PRO_5011677989" evidence="2">
    <location>
        <begin position="20"/>
        <end position="257"/>
    </location>
</feature>
<proteinExistence type="predicted"/>